<evidence type="ECO:0000313" key="8">
    <source>
        <dbReference type="EMBL" id="GBL45258.1"/>
    </source>
</evidence>
<keyword evidence="5" id="KW-0547">Nucleotide-binding</keyword>
<keyword evidence="2" id="KW-1003">Cell membrane</keyword>
<dbReference type="InterPro" id="IPR003593">
    <property type="entry name" value="AAA+_ATPase"/>
</dbReference>
<keyword evidence="1" id="KW-0813">Transport</keyword>
<dbReference type="PANTHER" id="PTHR43790">
    <property type="entry name" value="CARBOHYDRATE TRANSPORT ATP-BINDING PROTEIN MG119-RELATED"/>
    <property type="match status" value="1"/>
</dbReference>
<keyword evidence="3" id="KW-0762">Sugar transport</keyword>
<dbReference type="InterPro" id="IPR003439">
    <property type="entry name" value="ABC_transporter-like_ATP-bd"/>
</dbReference>
<keyword evidence="4" id="KW-0677">Repeat</keyword>
<reference evidence="8 9" key="1">
    <citation type="journal article" date="2019" name="Front. Microbiol.">
        <title>Genomes of Neutrophilic Sulfur-Oxidizing Chemolithoautotrophs Representing 9 Proteobacterial Species From 8 Genera.</title>
        <authorList>
            <person name="Watanabe T."/>
            <person name="Kojima H."/>
            <person name="Umezawa K."/>
            <person name="Hori C."/>
            <person name="Takasuka T.E."/>
            <person name="Kato Y."/>
            <person name="Fukui M."/>
        </authorList>
    </citation>
    <scope>NUCLEOTIDE SEQUENCE [LARGE SCALE GENOMIC DNA]</scope>
    <source>
        <strain evidence="8 9">TTN</strain>
    </source>
</reference>
<dbReference type="CDD" id="cd03216">
    <property type="entry name" value="ABC_Carb_Monos_I"/>
    <property type="match status" value="1"/>
</dbReference>
<dbReference type="EMBL" id="BGOW01000007">
    <property type="protein sequence ID" value="GBL45258.1"/>
    <property type="molecule type" value="Genomic_DNA"/>
</dbReference>
<evidence type="ECO:0000256" key="6">
    <source>
        <dbReference type="ARBA" id="ARBA00022840"/>
    </source>
</evidence>
<dbReference type="RefSeq" id="WP_124704086.1">
    <property type="nucleotide sequence ID" value="NZ_BGOW01000007.1"/>
</dbReference>
<keyword evidence="6 8" id="KW-0067">ATP-binding</keyword>
<evidence type="ECO:0000313" key="9">
    <source>
        <dbReference type="Proteomes" id="UP000286806"/>
    </source>
</evidence>
<feature type="domain" description="ABC transporter" evidence="7">
    <location>
        <begin position="248"/>
        <end position="497"/>
    </location>
</feature>
<dbReference type="SUPFAM" id="SSF52540">
    <property type="entry name" value="P-loop containing nucleoside triphosphate hydrolases"/>
    <property type="match status" value="2"/>
</dbReference>
<protein>
    <submittedName>
        <fullName evidence="8">Nucleoside ABC transporter, ATP-binding protein</fullName>
    </submittedName>
</protein>
<dbReference type="SMART" id="SM00382">
    <property type="entry name" value="AAA"/>
    <property type="match status" value="1"/>
</dbReference>
<dbReference type="InterPro" id="IPR050107">
    <property type="entry name" value="ABC_carbohydrate_import_ATPase"/>
</dbReference>
<dbReference type="Proteomes" id="UP000286806">
    <property type="component" value="Unassembled WGS sequence"/>
</dbReference>
<dbReference type="GO" id="GO:0016887">
    <property type="term" value="F:ATP hydrolysis activity"/>
    <property type="evidence" value="ECO:0007669"/>
    <property type="project" value="InterPro"/>
</dbReference>
<name>A0A401JC47_9PROT</name>
<dbReference type="Gene3D" id="3.40.50.300">
    <property type="entry name" value="P-loop containing nucleotide triphosphate hydrolases"/>
    <property type="match status" value="2"/>
</dbReference>
<evidence type="ECO:0000259" key="7">
    <source>
        <dbReference type="PROSITE" id="PS50893"/>
    </source>
</evidence>
<dbReference type="InterPro" id="IPR027417">
    <property type="entry name" value="P-loop_NTPase"/>
</dbReference>
<accession>A0A401JC47</accession>
<dbReference type="Pfam" id="PF00005">
    <property type="entry name" value="ABC_tran"/>
    <property type="match status" value="2"/>
</dbReference>
<evidence type="ECO:0000256" key="5">
    <source>
        <dbReference type="ARBA" id="ARBA00022741"/>
    </source>
</evidence>
<dbReference type="PANTHER" id="PTHR43790:SF9">
    <property type="entry name" value="GALACTOFURANOSE TRANSPORTER ATP-BINDING PROTEIN YTFR"/>
    <property type="match status" value="1"/>
</dbReference>
<keyword evidence="9" id="KW-1185">Reference proteome</keyword>
<proteinExistence type="predicted"/>
<dbReference type="PROSITE" id="PS50893">
    <property type="entry name" value="ABC_TRANSPORTER_2"/>
    <property type="match status" value="2"/>
</dbReference>
<keyword evidence="2" id="KW-0472">Membrane</keyword>
<gene>
    <name evidence="8" type="ORF">SFMTTN_1065</name>
</gene>
<evidence type="ECO:0000256" key="2">
    <source>
        <dbReference type="ARBA" id="ARBA00022475"/>
    </source>
</evidence>
<dbReference type="OrthoDB" id="9776369at2"/>
<dbReference type="GO" id="GO:0005524">
    <property type="term" value="F:ATP binding"/>
    <property type="evidence" value="ECO:0007669"/>
    <property type="project" value="UniProtKB-KW"/>
</dbReference>
<feature type="domain" description="ABC transporter" evidence="7">
    <location>
        <begin position="3"/>
        <end position="238"/>
    </location>
</feature>
<sequence length="500" mass="54386">MHIELRGISKHFGEVAANADVNLEIKAGEVLALLGENGAGKSTLMKILYGFYQGDSGEIVIDGTTVEIDTPRTAMALGIGMVFQQFNLIPALSVAENLMLAYPKSPWWQSRHRPVWSTVLENLTKLARDIDPSKLVRHLAIGEQQLVELAKVLNLNAQLVILDEPTAVLTPQESERLWALVRQLADSGRSVVLITHKFEDVEACADRVAIMRAGRLVEVADARGKTIDEMVTLMMGQHQVAANPSVKSPQKDIQKLWIKSISAKDRRAAIVDIELQLAPGEILGIAGVAGNGQRLLADAVAGLAVLDNGEVILDGEVVSRLGRQPVNPNRNSKIGYIPEQPLENGVASDLDLTTNLSLHRLVGMPFFPKKQTEQAQAQKLIDEFNVRPSDPTKLAQDLSGGNLQKLVSARELSGMPSLVVACYPSMGLDILSTRAIYEQMFKHAERGACILWISEDLDDLLQYAHRIAVLSHGKITGILPAASADRQTIGLLMTGARKTA</sequence>
<evidence type="ECO:0000256" key="4">
    <source>
        <dbReference type="ARBA" id="ARBA00022737"/>
    </source>
</evidence>
<dbReference type="AlphaFoldDB" id="A0A401JC47"/>
<comment type="caution">
    <text evidence="8">The sequence shown here is derived from an EMBL/GenBank/DDBJ whole genome shotgun (WGS) entry which is preliminary data.</text>
</comment>
<evidence type="ECO:0000256" key="1">
    <source>
        <dbReference type="ARBA" id="ARBA00022448"/>
    </source>
</evidence>
<organism evidence="8 9">
    <name type="scientific">Sulfuriferula multivorans</name>
    <dbReference type="NCBI Taxonomy" id="1559896"/>
    <lineage>
        <taxon>Bacteria</taxon>
        <taxon>Pseudomonadati</taxon>
        <taxon>Pseudomonadota</taxon>
        <taxon>Betaproteobacteria</taxon>
        <taxon>Nitrosomonadales</taxon>
        <taxon>Sulfuricellaceae</taxon>
        <taxon>Sulfuriferula</taxon>
    </lineage>
</organism>
<evidence type="ECO:0000256" key="3">
    <source>
        <dbReference type="ARBA" id="ARBA00022597"/>
    </source>
</evidence>